<dbReference type="GO" id="GO:0005634">
    <property type="term" value="C:nucleus"/>
    <property type="evidence" value="ECO:0007669"/>
    <property type="project" value="UniProtKB-SubCell"/>
</dbReference>
<accession>A0A9R1P2K3</accession>
<dbReference type="InterPro" id="IPR031052">
    <property type="entry name" value="FHY3/FAR1"/>
</dbReference>
<dbReference type="Gramene" id="TRITD2Av1G245860.1">
    <property type="protein sequence ID" value="TRITD2Av1G245860.1"/>
    <property type="gene ID" value="TRITD2Av1G245860"/>
</dbReference>
<feature type="region of interest" description="Disordered" evidence="7">
    <location>
        <begin position="840"/>
        <end position="893"/>
    </location>
</feature>
<dbReference type="InterPro" id="IPR006564">
    <property type="entry name" value="Znf_PMZ"/>
</dbReference>
<evidence type="ECO:0000256" key="3">
    <source>
        <dbReference type="ARBA" id="ARBA00022771"/>
    </source>
</evidence>
<evidence type="ECO:0000259" key="8">
    <source>
        <dbReference type="PROSITE" id="PS50966"/>
    </source>
</evidence>
<proteinExistence type="inferred from homology"/>
<feature type="compositionally biased region" description="Basic residues" evidence="7">
    <location>
        <begin position="97"/>
        <end position="107"/>
    </location>
</feature>
<comment type="function">
    <text evidence="6">Putative transcription activator involved in regulating light control of development.</text>
</comment>
<feature type="domain" description="SWIM-type" evidence="8">
    <location>
        <begin position="690"/>
        <end position="737"/>
    </location>
</feature>
<dbReference type="EMBL" id="LT934113">
    <property type="protein sequence ID" value="VAH35603.1"/>
    <property type="molecule type" value="Genomic_DNA"/>
</dbReference>
<evidence type="ECO:0000256" key="5">
    <source>
        <dbReference type="PROSITE-ProRule" id="PRU00325"/>
    </source>
</evidence>
<dbReference type="PANTHER" id="PTHR31669:SF248">
    <property type="entry name" value="PROTEIN FAR1-RELATED SEQUENCE"/>
    <property type="match status" value="1"/>
</dbReference>
<gene>
    <name evidence="9" type="ORF">TRITD_2Av1G245860</name>
</gene>
<dbReference type="InterPro" id="IPR018289">
    <property type="entry name" value="MULE_transposase_dom"/>
</dbReference>
<dbReference type="Pfam" id="PF04434">
    <property type="entry name" value="SWIM"/>
    <property type="match status" value="1"/>
</dbReference>
<dbReference type="Pfam" id="PF10551">
    <property type="entry name" value="MULE"/>
    <property type="match status" value="1"/>
</dbReference>
<dbReference type="InterPro" id="IPR004330">
    <property type="entry name" value="FAR1_DNA_bnd_dom"/>
</dbReference>
<comment type="similarity">
    <text evidence="1 6">Belongs to the FHY3/FAR1 family.</text>
</comment>
<keyword evidence="6" id="KW-0539">Nucleus</keyword>
<sequence length="992" mass="112215">MHKPLFLRVPRVPRCWSGTLKFGSRVSYTPQSTILLSPLAQSVRFSPPLRSQTMATTSGGGAAGDPAASSPAPSQPQHPTPRISHIVRTYLDLSSNSKKRRAARKNQLKPGGVETSAAGENKGCGPSGAASLEHSRLLRELGIRVSRYTNEERRDIITRYMQKRSGRQGVNRAAAKVPSRQALAERRRRSAGGQFLGKEDPQTADKPEEKAEEEPELPPEVVANAGGVPIIGMVFESEEKACKYYVSYAGNVGFSVRKGLWDKTAKSGSRSRFYVCSREGFRAKNLPKRPYPETRTGCPARFSIMLTPSGKYRVTEFVQDHNHQLAGPIDIGMLKSQRLLSKVQSGNGNAISIPPRYKNYLRTKPTKDMNAGDFRDLTDYFRSMKSDNPSFYYAIQVDENDKAANVFWADARSIFDYHYFSDVICFDMTYKLNDYSRPLALFLGINHHRQMVIFGAAFLYDETAESFKWLLETFKSAMCGKQPKTILTDQSAALKEALDLAWPGTVHRYCLWQIYQDAVKSLAHVFCISEEFTHDFSHCVFDVEDGQEFVETWNVIMEKYNLKENKLLNELYEDRENWALPYGRQIFSGDIKSMVRAETLGIRMKEYLDCEKELSPFLKFFGSSVEKRRQEEIQADYQASQREPRTPLPLLWQAANLYTPINFELFRKEYEECMDCMVYGCGEFGSLSEYMITFKNRTKEQLVRFDSSDGTVACTCKKFETAGILCCHILKVYELKNVKEIPLQYLLKRWSKDAKLGTVHEINGFSFDSHIGSCVPERYAALCRLFYKIASKAAANVETFSMVASQSDQLNEGIERTLQSTLAAKSSVVHSIKDQLTRMVQNDYPLGNSSEPQKSTGKKMSEVTRRGNCQETNKRQKQRKGHSGEAAAGPREREVNVTDQFLPDQPMQGHYVLGHNFGLSTSQNLRDNLNHFDQASAVPTLQQQPFPGNGELTETQAYTGDMHALQFMETNPQIDHENGEEGQSSIPVWDFL</sequence>
<keyword evidence="10" id="KW-1185">Reference proteome</keyword>
<feature type="region of interest" description="Disordered" evidence="7">
    <location>
        <begin position="94"/>
        <end position="131"/>
    </location>
</feature>
<evidence type="ECO:0000313" key="9">
    <source>
        <dbReference type="EMBL" id="VAH35603.1"/>
    </source>
</evidence>
<comment type="subcellular location">
    <subcellularLocation>
        <location evidence="6">Nucleus</location>
    </subcellularLocation>
</comment>
<dbReference type="PANTHER" id="PTHR31669">
    <property type="entry name" value="PROTEIN FAR1-RELATED SEQUENCE 10-RELATED"/>
    <property type="match status" value="1"/>
</dbReference>
<evidence type="ECO:0000256" key="7">
    <source>
        <dbReference type="SAM" id="MobiDB-lite"/>
    </source>
</evidence>
<keyword evidence="3 5" id="KW-0863">Zinc-finger</keyword>
<feature type="compositionally biased region" description="Basic and acidic residues" evidence="7">
    <location>
        <begin position="197"/>
        <end position="209"/>
    </location>
</feature>
<dbReference type="OMA" id="YFCDVIC"/>
<evidence type="ECO:0000313" key="10">
    <source>
        <dbReference type="Proteomes" id="UP000324705"/>
    </source>
</evidence>
<dbReference type="Pfam" id="PF03101">
    <property type="entry name" value="FAR1"/>
    <property type="match status" value="1"/>
</dbReference>
<evidence type="ECO:0000256" key="1">
    <source>
        <dbReference type="ARBA" id="ARBA00005889"/>
    </source>
</evidence>
<protein>
    <recommendedName>
        <fullName evidence="6">Protein FAR1-RELATED SEQUENCE</fullName>
    </recommendedName>
</protein>
<dbReference type="PROSITE" id="PS50966">
    <property type="entry name" value="ZF_SWIM"/>
    <property type="match status" value="1"/>
</dbReference>
<evidence type="ECO:0000256" key="4">
    <source>
        <dbReference type="ARBA" id="ARBA00022833"/>
    </source>
</evidence>
<dbReference type="InterPro" id="IPR007527">
    <property type="entry name" value="Znf_SWIM"/>
</dbReference>
<feature type="region of interest" description="Disordered" evidence="7">
    <location>
        <begin position="162"/>
        <end position="222"/>
    </location>
</feature>
<dbReference type="AlphaFoldDB" id="A0A9R1P2K3"/>
<dbReference type="GO" id="GO:0006355">
    <property type="term" value="P:regulation of DNA-templated transcription"/>
    <property type="evidence" value="ECO:0007669"/>
    <property type="project" value="UniProtKB-UniRule"/>
</dbReference>
<feature type="region of interest" description="Disordered" evidence="7">
    <location>
        <begin position="50"/>
        <end position="81"/>
    </location>
</feature>
<evidence type="ECO:0000256" key="2">
    <source>
        <dbReference type="ARBA" id="ARBA00022723"/>
    </source>
</evidence>
<evidence type="ECO:0000256" key="6">
    <source>
        <dbReference type="RuleBase" id="RU367018"/>
    </source>
</evidence>
<reference evidence="9 10" key="1">
    <citation type="submission" date="2017-09" db="EMBL/GenBank/DDBJ databases">
        <authorList>
            <consortium name="International Durum Wheat Genome Sequencing Consortium (IDWGSC)"/>
            <person name="Milanesi L."/>
        </authorList>
    </citation>
    <scope>NUCLEOTIDE SEQUENCE [LARGE SCALE GENOMIC DNA]</scope>
    <source>
        <strain evidence="10">cv. Svevo</strain>
    </source>
</reference>
<dbReference type="GO" id="GO:0008270">
    <property type="term" value="F:zinc ion binding"/>
    <property type="evidence" value="ECO:0007669"/>
    <property type="project" value="UniProtKB-UniRule"/>
</dbReference>
<keyword evidence="2 6" id="KW-0479">Metal-binding</keyword>
<dbReference type="Proteomes" id="UP000324705">
    <property type="component" value="Chromosome 2A"/>
</dbReference>
<name>A0A9R1P2K3_TRITD</name>
<organism evidence="9 10">
    <name type="scientific">Triticum turgidum subsp. durum</name>
    <name type="common">Durum wheat</name>
    <name type="synonym">Triticum durum</name>
    <dbReference type="NCBI Taxonomy" id="4567"/>
    <lineage>
        <taxon>Eukaryota</taxon>
        <taxon>Viridiplantae</taxon>
        <taxon>Streptophyta</taxon>
        <taxon>Embryophyta</taxon>
        <taxon>Tracheophyta</taxon>
        <taxon>Spermatophyta</taxon>
        <taxon>Magnoliopsida</taxon>
        <taxon>Liliopsida</taxon>
        <taxon>Poales</taxon>
        <taxon>Poaceae</taxon>
        <taxon>BOP clade</taxon>
        <taxon>Pooideae</taxon>
        <taxon>Triticodae</taxon>
        <taxon>Triticeae</taxon>
        <taxon>Triticinae</taxon>
        <taxon>Triticum</taxon>
    </lineage>
</organism>
<keyword evidence="4 6" id="KW-0862">Zinc</keyword>
<dbReference type="SMART" id="SM00575">
    <property type="entry name" value="ZnF_PMZ"/>
    <property type="match status" value="1"/>
</dbReference>